<reference evidence="4" key="2">
    <citation type="submission" date="2020-09" db="EMBL/GenBank/DDBJ databases">
        <authorList>
            <person name="Sun Q."/>
            <person name="Zhou Y."/>
        </authorList>
    </citation>
    <scope>NUCLEOTIDE SEQUENCE</scope>
    <source>
        <strain evidence="4">CGMCC 1.15794</strain>
    </source>
</reference>
<dbReference type="Proteomes" id="UP000657592">
    <property type="component" value="Unassembled WGS sequence"/>
</dbReference>
<feature type="active site" evidence="1">
    <location>
        <position position="222"/>
    </location>
</feature>
<dbReference type="PANTHER" id="PTHR13504:SF38">
    <property type="entry name" value="FIDO DOMAIN-CONTAINING PROTEIN"/>
    <property type="match status" value="1"/>
</dbReference>
<dbReference type="InterPro" id="IPR003812">
    <property type="entry name" value="Fido"/>
</dbReference>
<dbReference type="EMBL" id="BMJY01000025">
    <property type="protein sequence ID" value="GGH51227.1"/>
    <property type="molecule type" value="Genomic_DNA"/>
</dbReference>
<dbReference type="GO" id="GO:0005524">
    <property type="term" value="F:ATP binding"/>
    <property type="evidence" value="ECO:0007669"/>
    <property type="project" value="UniProtKB-KW"/>
</dbReference>
<sequence>MTSWPAVTYETLRWDPLPAETMGPGLSAYVGGSRQYAAAVPPPIARADLKLPAAALSAADDATRELSRFDAELGHRVSAFGPVLLRSEAAASSQIEQLTASARAIFTAELGARRARNATLIAANTASLQAAIESADAISPEAIRQMHAVLMAELPRHTPGQWRQEAVWIGASSRSPIGADYVGPRWDRVPALIDDLVAFIRRTDITPLALTAVGHAQFETIHPFTDGNGRTGRALAQAILRHRAVTRSVAVPVSGGLLADVDGYHHALTAYRSGDPEPIVARFTEASVRAVANARELVSDIDEVRAGWRERVRARSDSGVWRVLEVVARTPVVDAALVARELGIRPQNAYPLLRELTEQGVLTVKAEHRAGTFWRSDEILHAVDRFAERAGRRQRAGS</sequence>
<gene>
    <name evidence="4" type="ORF">GCM10010921_30520</name>
</gene>
<dbReference type="InterPro" id="IPR040198">
    <property type="entry name" value="Fido_containing"/>
</dbReference>
<dbReference type="PANTHER" id="PTHR13504">
    <property type="entry name" value="FIDO DOMAIN-CONTAINING PROTEIN DDB_G0283145"/>
    <property type="match status" value="1"/>
</dbReference>
<evidence type="ECO:0000313" key="4">
    <source>
        <dbReference type="EMBL" id="GGH51227.1"/>
    </source>
</evidence>
<dbReference type="RefSeq" id="WP_188757259.1">
    <property type="nucleotide sequence ID" value="NZ_BMJY01000025.1"/>
</dbReference>
<dbReference type="PROSITE" id="PS51459">
    <property type="entry name" value="FIDO"/>
    <property type="match status" value="1"/>
</dbReference>
<accession>A0A917IH99</accession>
<dbReference type="AlphaFoldDB" id="A0A917IH99"/>
<proteinExistence type="predicted"/>
<feature type="binding site" evidence="2">
    <location>
        <begin position="226"/>
        <end position="233"/>
    </location>
    <ligand>
        <name>ATP</name>
        <dbReference type="ChEBI" id="CHEBI:30616"/>
    </ligand>
</feature>
<evidence type="ECO:0000256" key="2">
    <source>
        <dbReference type="PIRSR" id="PIRSR640198-2"/>
    </source>
</evidence>
<organism evidence="4 5">
    <name type="scientific">Microbacterium album</name>
    <dbReference type="NCBI Taxonomy" id="2053191"/>
    <lineage>
        <taxon>Bacteria</taxon>
        <taxon>Bacillati</taxon>
        <taxon>Actinomycetota</taxon>
        <taxon>Actinomycetes</taxon>
        <taxon>Micrococcales</taxon>
        <taxon>Microbacteriaceae</taxon>
        <taxon>Microbacterium</taxon>
    </lineage>
</organism>
<evidence type="ECO:0000313" key="5">
    <source>
        <dbReference type="Proteomes" id="UP000657592"/>
    </source>
</evidence>
<dbReference type="InterPro" id="IPR036597">
    <property type="entry name" value="Fido-like_dom_sf"/>
</dbReference>
<dbReference type="SUPFAM" id="SSF140931">
    <property type="entry name" value="Fic-like"/>
    <property type="match status" value="1"/>
</dbReference>
<comment type="caution">
    <text evidence="4">The sequence shown here is derived from an EMBL/GenBank/DDBJ whole genome shotgun (WGS) entry which is preliminary data.</text>
</comment>
<evidence type="ECO:0000256" key="1">
    <source>
        <dbReference type="PIRSR" id="PIRSR640198-1"/>
    </source>
</evidence>
<name>A0A917IH99_9MICO</name>
<feature type="domain" description="Fido" evidence="3">
    <location>
        <begin position="138"/>
        <end position="285"/>
    </location>
</feature>
<evidence type="ECO:0000259" key="3">
    <source>
        <dbReference type="PROSITE" id="PS51459"/>
    </source>
</evidence>
<keyword evidence="2" id="KW-0067">ATP-binding</keyword>
<dbReference type="Pfam" id="PF02661">
    <property type="entry name" value="Fic"/>
    <property type="match status" value="1"/>
</dbReference>
<reference evidence="4" key="1">
    <citation type="journal article" date="2014" name="Int. J. Syst. Evol. Microbiol.">
        <title>Complete genome sequence of Corynebacterium casei LMG S-19264T (=DSM 44701T), isolated from a smear-ripened cheese.</title>
        <authorList>
            <consortium name="US DOE Joint Genome Institute (JGI-PGF)"/>
            <person name="Walter F."/>
            <person name="Albersmeier A."/>
            <person name="Kalinowski J."/>
            <person name="Ruckert C."/>
        </authorList>
    </citation>
    <scope>NUCLEOTIDE SEQUENCE</scope>
    <source>
        <strain evidence="4">CGMCC 1.15794</strain>
    </source>
</reference>
<dbReference type="Gene3D" id="1.10.3290.10">
    <property type="entry name" value="Fido-like domain"/>
    <property type="match status" value="1"/>
</dbReference>
<keyword evidence="5" id="KW-1185">Reference proteome</keyword>
<keyword evidence="2" id="KW-0547">Nucleotide-binding</keyword>
<protein>
    <submittedName>
        <fullName evidence="4">Fic family protein</fullName>
    </submittedName>
</protein>